<accession>A0A7Y6TX72</accession>
<comment type="caution">
    <text evidence="3">The sequence shown here is derived from an EMBL/GenBank/DDBJ whole genome shotgun (WGS) entry which is preliminary data.</text>
</comment>
<organism evidence="3 4">
    <name type="scientific">Piscinibacter koreensis</name>
    <dbReference type="NCBI Taxonomy" id="2742824"/>
    <lineage>
        <taxon>Bacteria</taxon>
        <taxon>Pseudomonadati</taxon>
        <taxon>Pseudomonadota</taxon>
        <taxon>Betaproteobacteria</taxon>
        <taxon>Burkholderiales</taxon>
        <taxon>Sphaerotilaceae</taxon>
        <taxon>Piscinibacter</taxon>
    </lineage>
</organism>
<dbReference type="PANTHER" id="PTHR38482:SF1">
    <property type="entry name" value="DMT FAMILY PROTEIN"/>
    <property type="match status" value="1"/>
</dbReference>
<dbReference type="InterPro" id="IPR007437">
    <property type="entry name" value="DUF486"/>
</dbReference>
<feature type="transmembrane region" description="Helical" evidence="2">
    <location>
        <begin position="37"/>
        <end position="56"/>
    </location>
</feature>
<feature type="compositionally biased region" description="Basic and acidic residues" evidence="1">
    <location>
        <begin position="10"/>
        <end position="20"/>
    </location>
</feature>
<sequence>MRRGAAPGLTRRDRAIPPRPTDEISVPTFLSNLPPSLVAIVLLLASNVFMTFAWYGHLRYKSSPLLLAIVVSWGIAFFEYCLQVPANRIGSQTFTTAQLKITQEIITLAVFAVFSVTFLGEPLRWNYLAASVCMLAAAVFIFAV</sequence>
<evidence type="ECO:0000313" key="3">
    <source>
        <dbReference type="EMBL" id="NUZ06770.1"/>
    </source>
</evidence>
<reference evidence="3 4" key="1">
    <citation type="submission" date="2020-06" db="EMBL/GenBank/DDBJ databases">
        <title>Schlegella sp. ID0723 isolated from air conditioner.</title>
        <authorList>
            <person name="Kim D.Y."/>
            <person name="Kim D.-U."/>
        </authorList>
    </citation>
    <scope>NUCLEOTIDE SEQUENCE [LARGE SCALE GENOMIC DNA]</scope>
    <source>
        <strain evidence="3 4">ID0723</strain>
    </source>
</reference>
<keyword evidence="4" id="KW-1185">Reference proteome</keyword>
<dbReference type="PANTHER" id="PTHR38482">
    <property type="entry name" value="DMT FAMILY PROTEIN"/>
    <property type="match status" value="1"/>
</dbReference>
<evidence type="ECO:0000256" key="2">
    <source>
        <dbReference type="SAM" id="Phobius"/>
    </source>
</evidence>
<feature type="transmembrane region" description="Helical" evidence="2">
    <location>
        <begin position="125"/>
        <end position="143"/>
    </location>
</feature>
<keyword evidence="2" id="KW-1133">Transmembrane helix</keyword>
<feature type="transmembrane region" description="Helical" evidence="2">
    <location>
        <begin position="101"/>
        <end position="119"/>
    </location>
</feature>
<evidence type="ECO:0000256" key="1">
    <source>
        <dbReference type="SAM" id="MobiDB-lite"/>
    </source>
</evidence>
<gene>
    <name evidence="3" type="ORF">HQN59_13460</name>
</gene>
<keyword evidence="2" id="KW-0812">Transmembrane</keyword>
<protein>
    <submittedName>
        <fullName evidence="3">DMT family protein</fullName>
    </submittedName>
</protein>
<dbReference type="EMBL" id="JABWMJ010000006">
    <property type="protein sequence ID" value="NUZ06770.1"/>
    <property type="molecule type" value="Genomic_DNA"/>
</dbReference>
<dbReference type="Pfam" id="PF04342">
    <property type="entry name" value="DMT_6"/>
    <property type="match status" value="1"/>
</dbReference>
<dbReference type="Proteomes" id="UP000529637">
    <property type="component" value="Unassembled WGS sequence"/>
</dbReference>
<name>A0A7Y6TX72_9BURK</name>
<feature type="region of interest" description="Disordered" evidence="1">
    <location>
        <begin position="1"/>
        <end position="20"/>
    </location>
</feature>
<feature type="transmembrane region" description="Helical" evidence="2">
    <location>
        <begin position="62"/>
        <end position="80"/>
    </location>
</feature>
<keyword evidence="2" id="KW-0472">Membrane</keyword>
<dbReference type="AlphaFoldDB" id="A0A7Y6TX72"/>
<evidence type="ECO:0000313" key="4">
    <source>
        <dbReference type="Proteomes" id="UP000529637"/>
    </source>
</evidence>
<proteinExistence type="predicted"/>